<sequence length="115" mass="13636">MKNQDIFLIDILDSLEKIEFYAEKGKDSFFQSSLIQDGIIRNLEIIGEATNRLDPSFHSLYPEIDWRGLISLRNILIHQYHRVDLNLIWSFVLKDIPELKEKIQVIHDKQRSSMH</sequence>
<evidence type="ECO:0000256" key="5">
    <source>
        <dbReference type="ARBA" id="ARBA00022801"/>
    </source>
</evidence>
<dbReference type="Gene3D" id="1.20.120.580">
    <property type="entry name" value="bsu32300-like"/>
    <property type="match status" value="1"/>
</dbReference>
<dbReference type="InterPro" id="IPR037038">
    <property type="entry name" value="HepT-like_sf"/>
</dbReference>
<gene>
    <name evidence="7" type="ORF">DK846_00430</name>
</gene>
<protein>
    <submittedName>
        <fullName evidence="7">DUF86 domain-containing protein</fullName>
    </submittedName>
</protein>
<dbReference type="GO" id="GO:0016787">
    <property type="term" value="F:hydrolase activity"/>
    <property type="evidence" value="ECO:0007669"/>
    <property type="project" value="UniProtKB-KW"/>
</dbReference>
<keyword evidence="1" id="KW-0597">Phosphoprotein</keyword>
<dbReference type="GeneID" id="97548988"/>
<keyword evidence="3" id="KW-0540">Nuclease</keyword>
<keyword evidence="5" id="KW-0378">Hydrolase</keyword>
<dbReference type="Pfam" id="PF01934">
    <property type="entry name" value="HepT-like"/>
    <property type="match status" value="1"/>
</dbReference>
<organism evidence="7 8">
    <name type="scientific">Methanospirillum lacunae</name>
    <dbReference type="NCBI Taxonomy" id="668570"/>
    <lineage>
        <taxon>Archaea</taxon>
        <taxon>Methanobacteriati</taxon>
        <taxon>Methanobacteriota</taxon>
        <taxon>Stenosarchaea group</taxon>
        <taxon>Methanomicrobia</taxon>
        <taxon>Methanomicrobiales</taxon>
        <taxon>Methanospirillaceae</taxon>
        <taxon>Methanospirillum</taxon>
    </lineage>
</organism>
<comment type="caution">
    <text evidence="7">The sequence shown here is derived from an EMBL/GenBank/DDBJ whole genome shotgun (WGS) entry which is preliminary data.</text>
</comment>
<dbReference type="RefSeq" id="WP_109966954.1">
    <property type="nucleotide sequence ID" value="NZ_CP176093.1"/>
</dbReference>
<comment type="similarity">
    <text evidence="6">Belongs to the HepT RNase toxin family.</text>
</comment>
<keyword evidence="8" id="KW-1185">Reference proteome</keyword>
<dbReference type="PANTHER" id="PTHR34139:SF1">
    <property type="entry name" value="RNASE MJ1380-RELATED"/>
    <property type="match status" value="1"/>
</dbReference>
<evidence type="ECO:0000256" key="2">
    <source>
        <dbReference type="ARBA" id="ARBA00022649"/>
    </source>
</evidence>
<dbReference type="Proteomes" id="UP000245657">
    <property type="component" value="Unassembled WGS sequence"/>
</dbReference>
<dbReference type="InterPro" id="IPR008201">
    <property type="entry name" value="HepT-like"/>
</dbReference>
<keyword evidence="2" id="KW-1277">Toxin-antitoxin system</keyword>
<dbReference type="InterPro" id="IPR051813">
    <property type="entry name" value="HepT_RNase_toxin"/>
</dbReference>
<name>A0A2V2NEC7_9EURY</name>
<dbReference type="OrthoDB" id="318716at2157"/>
<evidence type="ECO:0000256" key="6">
    <source>
        <dbReference type="ARBA" id="ARBA00024207"/>
    </source>
</evidence>
<evidence type="ECO:0000256" key="1">
    <source>
        <dbReference type="ARBA" id="ARBA00022553"/>
    </source>
</evidence>
<dbReference type="PANTHER" id="PTHR34139">
    <property type="entry name" value="UPF0331 PROTEIN MJ0127"/>
    <property type="match status" value="1"/>
</dbReference>
<evidence type="ECO:0000256" key="3">
    <source>
        <dbReference type="ARBA" id="ARBA00022722"/>
    </source>
</evidence>
<dbReference type="EMBL" id="QGMY01000002">
    <property type="protein sequence ID" value="PWR73673.1"/>
    <property type="molecule type" value="Genomic_DNA"/>
</dbReference>
<proteinExistence type="inferred from homology"/>
<dbReference type="GO" id="GO:0110001">
    <property type="term" value="C:toxin-antitoxin complex"/>
    <property type="evidence" value="ECO:0007669"/>
    <property type="project" value="InterPro"/>
</dbReference>
<evidence type="ECO:0000313" key="8">
    <source>
        <dbReference type="Proteomes" id="UP000245657"/>
    </source>
</evidence>
<keyword evidence="4" id="KW-0547">Nucleotide-binding</keyword>
<evidence type="ECO:0000313" key="7">
    <source>
        <dbReference type="EMBL" id="PWR73673.1"/>
    </source>
</evidence>
<evidence type="ECO:0000256" key="4">
    <source>
        <dbReference type="ARBA" id="ARBA00022741"/>
    </source>
</evidence>
<dbReference type="GO" id="GO:0004540">
    <property type="term" value="F:RNA nuclease activity"/>
    <property type="evidence" value="ECO:0007669"/>
    <property type="project" value="InterPro"/>
</dbReference>
<accession>A0A2V2NEC7</accession>
<dbReference type="AlphaFoldDB" id="A0A2V2NEC7"/>
<dbReference type="GO" id="GO:0000166">
    <property type="term" value="F:nucleotide binding"/>
    <property type="evidence" value="ECO:0007669"/>
    <property type="project" value="UniProtKB-KW"/>
</dbReference>
<reference evidence="7 8" key="1">
    <citation type="submission" date="2018-05" db="EMBL/GenBank/DDBJ databases">
        <title>Draft genome of Methanospirillum lacunae Ki8-1.</title>
        <authorList>
            <person name="Dueholm M.S."/>
            <person name="Nielsen P.H."/>
            <person name="Bakmann L.F."/>
            <person name="Otzen D.E."/>
        </authorList>
    </citation>
    <scope>NUCLEOTIDE SEQUENCE [LARGE SCALE GENOMIC DNA]</scope>
    <source>
        <strain evidence="7 8">Ki8-1</strain>
    </source>
</reference>